<organism evidence="2">
    <name type="scientific">Pallisentis celatus</name>
    <name type="common">Thorny-headed worm</name>
    <name type="synonym">Neosentis celatus</name>
    <dbReference type="NCBI Taxonomy" id="935648"/>
    <lineage>
        <taxon>Eukaryota</taxon>
        <taxon>Metazoa</taxon>
        <taxon>Spiralia</taxon>
        <taxon>Lophotrochozoa</taxon>
        <taxon>Acanthocephala</taxon>
        <taxon>Eoacanthocephala</taxon>
        <taxon>Gyracanthocephala</taxon>
        <taxon>Quadrigyridae</taxon>
        <taxon>Pallisentis</taxon>
    </lineage>
</organism>
<geneLocation type="mitochondrion" evidence="2"/>
<proteinExistence type="predicted"/>
<sequence length="113" mass="11877">MGGLMLVSPFGGSVVLMCLMVYFSGVGVLFVFISALDLFGSVKVVMSAVLLGAVFGFLINFYVGMMNYQVLSVGSLGLSGFSFSLLPSGLIVVVSFFFVAKQLSSSNCSVRCV</sequence>
<evidence type="ECO:0000313" key="2">
    <source>
        <dbReference type="EMBL" id="AFK50133.1"/>
    </source>
</evidence>
<dbReference type="RefSeq" id="YP_008854341.1">
    <property type="nucleotide sequence ID" value="NC_022921.1"/>
</dbReference>
<reference evidence="2" key="1">
    <citation type="submission" date="2012-04" db="EMBL/GenBank/DDBJ databases">
        <authorList>
            <person name="Pan T."/>
        </authorList>
    </citation>
    <scope>NUCLEOTIDE SEQUENCE</scope>
</reference>
<dbReference type="CTD" id="4541"/>
<keyword evidence="1" id="KW-1133">Transmembrane helix</keyword>
<dbReference type="EMBL" id="JQ943583">
    <property type="protein sequence ID" value="AFK50133.1"/>
    <property type="molecule type" value="Genomic_DNA"/>
</dbReference>
<feature type="transmembrane region" description="Helical" evidence="1">
    <location>
        <begin position="44"/>
        <end position="64"/>
    </location>
</feature>
<keyword evidence="1" id="KW-0812">Transmembrane</keyword>
<gene>
    <name evidence="2" type="primary">ND6</name>
</gene>
<feature type="transmembrane region" description="Helical" evidence="1">
    <location>
        <begin position="76"/>
        <end position="99"/>
    </location>
</feature>
<evidence type="ECO:0000256" key="1">
    <source>
        <dbReference type="SAM" id="Phobius"/>
    </source>
</evidence>
<keyword evidence="1" id="KW-0472">Membrane</keyword>
<keyword evidence="2" id="KW-0496">Mitochondrion</keyword>
<feature type="transmembrane region" description="Helical" evidence="1">
    <location>
        <begin position="12"/>
        <end position="32"/>
    </location>
</feature>
<accession>V5IXC1</accession>
<reference evidence="2" key="2">
    <citation type="journal article" date="2013" name="Folia Parasitol.">
        <title>The complete mitochondrial genome of Pallisentis celatus (Acanthocephala) with phylogenetic analysis of acanthocephalans and rotifers.</title>
        <authorList>
            <person name="Pan T.S."/>
            <person name="Nie P."/>
        </authorList>
    </citation>
    <scope>NUCLEOTIDE SEQUENCE</scope>
</reference>
<protein>
    <submittedName>
        <fullName evidence="2">NADH dehydrogenase subunit 6</fullName>
    </submittedName>
</protein>
<dbReference type="AlphaFoldDB" id="V5IXC1"/>
<name>V5IXC1_PALCE</name>
<dbReference type="GeneID" id="17727833"/>